<keyword evidence="9 14" id="KW-0472">Membrane</keyword>
<keyword evidence="7" id="KW-0915">Sodium</keyword>
<evidence type="ECO:0000256" key="5">
    <source>
        <dbReference type="ARBA" id="ARBA00022692"/>
    </source>
</evidence>
<accession>A0A7M7NQ89</accession>
<evidence type="ECO:0000313" key="15">
    <source>
        <dbReference type="EnsemblMetazoa" id="XP_030838998"/>
    </source>
</evidence>
<dbReference type="Proteomes" id="UP000007110">
    <property type="component" value="Unassembled WGS sequence"/>
</dbReference>
<evidence type="ECO:0000256" key="1">
    <source>
        <dbReference type="ARBA" id="ARBA00004651"/>
    </source>
</evidence>
<evidence type="ECO:0000256" key="14">
    <source>
        <dbReference type="SAM" id="Phobius"/>
    </source>
</evidence>
<dbReference type="FunCoup" id="A0A7M7NQ89">
    <property type="interactions" value="78"/>
</dbReference>
<feature type="transmembrane region" description="Helical" evidence="14">
    <location>
        <begin position="17"/>
        <end position="36"/>
    </location>
</feature>
<dbReference type="InParanoid" id="A0A7M7NQ89"/>
<evidence type="ECO:0000256" key="11">
    <source>
        <dbReference type="ARBA" id="ARBA00023201"/>
    </source>
</evidence>
<feature type="transmembrane region" description="Helical" evidence="14">
    <location>
        <begin position="163"/>
        <end position="180"/>
    </location>
</feature>
<organism evidence="15 16">
    <name type="scientific">Strongylocentrotus purpuratus</name>
    <name type="common">Purple sea urchin</name>
    <dbReference type="NCBI Taxonomy" id="7668"/>
    <lineage>
        <taxon>Eukaryota</taxon>
        <taxon>Metazoa</taxon>
        <taxon>Echinodermata</taxon>
        <taxon>Eleutherozoa</taxon>
        <taxon>Echinozoa</taxon>
        <taxon>Echinoidea</taxon>
        <taxon>Euechinoidea</taxon>
        <taxon>Echinacea</taxon>
        <taxon>Camarodonta</taxon>
        <taxon>Echinidea</taxon>
        <taxon>Strongylocentrotidae</taxon>
        <taxon>Strongylocentrotus</taxon>
    </lineage>
</organism>
<feature type="transmembrane region" description="Helical" evidence="14">
    <location>
        <begin position="442"/>
        <end position="464"/>
    </location>
</feature>
<reference evidence="15" key="2">
    <citation type="submission" date="2021-01" db="UniProtKB">
        <authorList>
            <consortium name="EnsemblMetazoa"/>
        </authorList>
    </citation>
    <scope>IDENTIFICATION</scope>
</reference>
<feature type="transmembrane region" description="Helical" evidence="14">
    <location>
        <begin position="410"/>
        <end position="430"/>
    </location>
</feature>
<keyword evidence="6 14" id="KW-1133">Transmembrane helix</keyword>
<dbReference type="OMA" id="MANMLLY"/>
<feature type="transmembrane region" description="Helical" evidence="14">
    <location>
        <begin position="241"/>
        <end position="260"/>
    </location>
</feature>
<keyword evidence="16" id="KW-1185">Reference proteome</keyword>
<dbReference type="GO" id="GO:0098660">
    <property type="term" value="P:inorganic ion transmembrane transport"/>
    <property type="evidence" value="ECO:0007669"/>
    <property type="project" value="UniProtKB-ARBA"/>
</dbReference>
<dbReference type="RefSeq" id="XP_030838998.1">
    <property type="nucleotide sequence ID" value="XM_030983138.1"/>
</dbReference>
<comment type="similarity">
    <text evidence="2 13">Belongs to the sodium:solute symporter (SSF) (TC 2.A.21) family.</text>
</comment>
<dbReference type="InterPro" id="IPR038377">
    <property type="entry name" value="Na/Glc_symporter_sf"/>
</dbReference>
<keyword evidence="11" id="KW-0739">Sodium transport</keyword>
<feature type="transmembrane region" description="Helical" evidence="14">
    <location>
        <begin position="87"/>
        <end position="109"/>
    </location>
</feature>
<evidence type="ECO:0000256" key="7">
    <source>
        <dbReference type="ARBA" id="ARBA00023053"/>
    </source>
</evidence>
<dbReference type="EnsemblMetazoa" id="XM_030983138">
    <property type="protein sequence ID" value="XP_030838998"/>
    <property type="gene ID" value="LOC580845"/>
</dbReference>
<dbReference type="InterPro" id="IPR018212">
    <property type="entry name" value="Na/solute_symporter_CS"/>
</dbReference>
<evidence type="ECO:0000256" key="3">
    <source>
        <dbReference type="ARBA" id="ARBA00022448"/>
    </source>
</evidence>
<feature type="transmembrane region" description="Helical" evidence="14">
    <location>
        <begin position="515"/>
        <end position="539"/>
    </location>
</feature>
<evidence type="ECO:0000256" key="2">
    <source>
        <dbReference type="ARBA" id="ARBA00006434"/>
    </source>
</evidence>
<dbReference type="Pfam" id="PF00474">
    <property type="entry name" value="SSF"/>
    <property type="match status" value="1"/>
</dbReference>
<dbReference type="GO" id="GO:0015075">
    <property type="term" value="F:monoatomic ion transmembrane transporter activity"/>
    <property type="evidence" value="ECO:0007669"/>
    <property type="project" value="UniProtKB-ARBA"/>
</dbReference>
<dbReference type="CDD" id="cd11492">
    <property type="entry name" value="SLC5sbd_NIS-SMVT"/>
    <property type="match status" value="1"/>
</dbReference>
<dbReference type="OrthoDB" id="6132759at2759"/>
<dbReference type="PROSITE" id="PS00456">
    <property type="entry name" value="NA_SOLUT_SYMP_1"/>
    <property type="match status" value="1"/>
</dbReference>
<comment type="subcellular location">
    <subcellularLocation>
        <location evidence="1">Cell membrane</location>
        <topology evidence="1">Multi-pass membrane protein</topology>
    </subcellularLocation>
</comment>
<evidence type="ECO:0000256" key="6">
    <source>
        <dbReference type="ARBA" id="ARBA00022989"/>
    </source>
</evidence>
<feature type="transmembrane region" description="Helical" evidence="14">
    <location>
        <begin position="386"/>
        <end position="404"/>
    </location>
</feature>
<dbReference type="InterPro" id="IPR051163">
    <property type="entry name" value="Sodium:Solute_Symporter_SSF"/>
</dbReference>
<dbReference type="PROSITE" id="PS50283">
    <property type="entry name" value="NA_SOLUT_SYMP_3"/>
    <property type="match status" value="1"/>
</dbReference>
<keyword evidence="4" id="KW-1003">Cell membrane</keyword>
<dbReference type="NCBIfam" id="TIGR00813">
    <property type="entry name" value="sss"/>
    <property type="match status" value="1"/>
</dbReference>
<evidence type="ECO:0000256" key="10">
    <source>
        <dbReference type="ARBA" id="ARBA00023180"/>
    </source>
</evidence>
<feature type="transmembrane region" description="Helical" evidence="14">
    <location>
        <begin position="57"/>
        <end position="75"/>
    </location>
</feature>
<keyword evidence="3" id="KW-0813">Transport</keyword>
<keyword evidence="5 14" id="KW-0812">Transmembrane</keyword>
<evidence type="ECO:0000256" key="8">
    <source>
        <dbReference type="ARBA" id="ARBA00023065"/>
    </source>
</evidence>
<evidence type="ECO:0000256" key="13">
    <source>
        <dbReference type="RuleBase" id="RU362091"/>
    </source>
</evidence>
<dbReference type="PANTHER" id="PTHR42985">
    <property type="entry name" value="SODIUM-COUPLED MONOCARBOXYLATE TRANSPORTER"/>
    <property type="match status" value="1"/>
</dbReference>
<dbReference type="InterPro" id="IPR001734">
    <property type="entry name" value="Na/solute_symporter"/>
</dbReference>
<dbReference type="PANTHER" id="PTHR42985:SF40">
    <property type="entry name" value="LD47995P-RELATED"/>
    <property type="match status" value="1"/>
</dbReference>
<evidence type="ECO:0000256" key="12">
    <source>
        <dbReference type="ARBA" id="ARBA00036099"/>
    </source>
</evidence>
<protein>
    <recommendedName>
        <fullName evidence="17">Sodium-coupled monocarboxylate transporter 1</fullName>
    </recommendedName>
</protein>
<feature type="transmembrane region" description="Helical" evidence="14">
    <location>
        <begin position="130"/>
        <end position="151"/>
    </location>
</feature>
<dbReference type="GeneID" id="580845"/>
<reference evidence="16" key="1">
    <citation type="submission" date="2015-02" db="EMBL/GenBank/DDBJ databases">
        <title>Genome sequencing for Strongylocentrotus purpuratus.</title>
        <authorList>
            <person name="Murali S."/>
            <person name="Liu Y."/>
            <person name="Vee V."/>
            <person name="English A."/>
            <person name="Wang M."/>
            <person name="Skinner E."/>
            <person name="Han Y."/>
            <person name="Muzny D.M."/>
            <person name="Worley K.C."/>
            <person name="Gibbs R.A."/>
        </authorList>
    </citation>
    <scope>NUCLEOTIDE SEQUENCE</scope>
</reference>
<dbReference type="Gene3D" id="1.20.1730.10">
    <property type="entry name" value="Sodium/glucose cotransporter"/>
    <property type="match status" value="1"/>
</dbReference>
<keyword evidence="10" id="KW-0325">Glycoprotein</keyword>
<feature type="transmembrane region" description="Helical" evidence="14">
    <location>
        <begin position="281"/>
        <end position="304"/>
    </location>
</feature>
<dbReference type="GO" id="GO:0015293">
    <property type="term" value="F:symporter activity"/>
    <property type="evidence" value="ECO:0000318"/>
    <property type="project" value="GO_Central"/>
</dbReference>
<sequence length="626" mass="68036">MADAEFYDVGLFQAWDYVVLAAMLSVSAGIGVFYAFTGGRQSTTREFLLANRNMNPIPVAMSLVASFISAITVLGTPAEMYLNGPMYWLYGIAFIFTGFLTSLFLPTFYRLGVTSANEYLEKRFNKPTRLLGTILYLLQMILYLGIVIYAPALALNQVSGLDLWGSVLAIGIVCTFYTTIGGMKAVLWTDTFQVTVMMAGFLAVIIAGSMNVDGFNEAWRIAGEGGRLDILDFNPDPTVRHTFWTVVVGGTFFWSTLYAVNQAQVQRYLTCRSEKTALLSLFMAIIGMIIVVSAACISGIVMYANFAVCDPLTMGYVSKSDQLMPYFVMYLFGKMPGLPGLFTSAIFSAALSTVSSGVNSLAAVVGEDIVKSIWPDMKEKTYTWTTKGLALFFGILSIAMAFVSSQLGSVLGAAFSVFGMIGGPLLGLYTSGMFFPWINSKGAFVGTLLGLTWSLWVGIGAQIYPPSSEKPPLSIAGCNITLETMTTLSDTMMTSSTMEPPMGRPAIASLYSLSYAWYSAAAMLMTIFWALIGSFLTGANDPRTLNPMLISPIADRMYCCLPEIVKRPLRCGVGDLYEEGQKEKVADEEMKVAYSNPGYIGQLSPSCVGHAPKSQEEPHTTMEAQI</sequence>
<evidence type="ECO:0008006" key="17">
    <source>
        <dbReference type="Google" id="ProtNLM"/>
    </source>
</evidence>
<dbReference type="GO" id="GO:0005886">
    <property type="term" value="C:plasma membrane"/>
    <property type="evidence" value="ECO:0007669"/>
    <property type="project" value="UniProtKB-SubCell"/>
</dbReference>
<proteinExistence type="inferred from homology"/>
<dbReference type="KEGG" id="spu:580845"/>
<keyword evidence="8" id="KW-0406">Ion transport</keyword>
<comment type="catalytic activity">
    <reaction evidence="12">
        <text>iodide(out) + 2 Na(+)(out) = iodide(in) + 2 Na(+)(in)</text>
        <dbReference type="Rhea" id="RHEA:71207"/>
        <dbReference type="ChEBI" id="CHEBI:16382"/>
        <dbReference type="ChEBI" id="CHEBI:29101"/>
    </reaction>
</comment>
<evidence type="ECO:0000256" key="9">
    <source>
        <dbReference type="ARBA" id="ARBA00023136"/>
    </source>
</evidence>
<dbReference type="AlphaFoldDB" id="A0A7M7NQ89"/>
<evidence type="ECO:0000256" key="4">
    <source>
        <dbReference type="ARBA" id="ARBA00022475"/>
    </source>
</evidence>
<dbReference type="GO" id="GO:0006814">
    <property type="term" value="P:sodium ion transport"/>
    <property type="evidence" value="ECO:0000318"/>
    <property type="project" value="GO_Central"/>
</dbReference>
<evidence type="ECO:0000313" key="16">
    <source>
        <dbReference type="Proteomes" id="UP000007110"/>
    </source>
</evidence>
<name>A0A7M7NQ89_STRPU</name>